<name>A0A1E3QM44_9ASCO</name>
<dbReference type="Pfam" id="PF23024">
    <property type="entry name" value="AMP-dom_DIP2-like"/>
    <property type="match status" value="1"/>
</dbReference>
<organism evidence="5 6">
    <name type="scientific">Babjeviella inositovora NRRL Y-12698</name>
    <dbReference type="NCBI Taxonomy" id="984486"/>
    <lineage>
        <taxon>Eukaryota</taxon>
        <taxon>Fungi</taxon>
        <taxon>Dikarya</taxon>
        <taxon>Ascomycota</taxon>
        <taxon>Saccharomycotina</taxon>
        <taxon>Pichiomycetes</taxon>
        <taxon>Serinales incertae sedis</taxon>
        <taxon>Babjeviella</taxon>
    </lineage>
</organism>
<evidence type="ECO:0000259" key="3">
    <source>
        <dbReference type="Pfam" id="PF23024"/>
    </source>
</evidence>
<keyword evidence="6" id="KW-1185">Reference proteome</keyword>
<evidence type="ECO:0000259" key="2">
    <source>
        <dbReference type="Pfam" id="PF00501"/>
    </source>
</evidence>
<keyword evidence="1" id="KW-1133">Transmembrane helix</keyword>
<keyword evidence="1" id="KW-0812">Transmembrane</keyword>
<evidence type="ECO:0008006" key="7">
    <source>
        <dbReference type="Google" id="ProtNLM"/>
    </source>
</evidence>
<dbReference type="PANTHER" id="PTHR22754:SF32">
    <property type="entry name" value="DISCO-INTERACTING PROTEIN 2"/>
    <property type="match status" value="1"/>
</dbReference>
<dbReference type="Proteomes" id="UP000094336">
    <property type="component" value="Unassembled WGS sequence"/>
</dbReference>
<dbReference type="OrthoDB" id="69964at2759"/>
<evidence type="ECO:0000259" key="4">
    <source>
        <dbReference type="Pfam" id="PF24919"/>
    </source>
</evidence>
<proteinExistence type="predicted"/>
<dbReference type="GO" id="GO:0005829">
    <property type="term" value="C:cytosol"/>
    <property type="evidence" value="ECO:0007669"/>
    <property type="project" value="TreeGrafter"/>
</dbReference>
<dbReference type="Pfam" id="PF24919">
    <property type="entry name" value="Mug62"/>
    <property type="match status" value="1"/>
</dbReference>
<dbReference type="Pfam" id="PF00501">
    <property type="entry name" value="AMP-binding"/>
    <property type="match status" value="1"/>
</dbReference>
<dbReference type="STRING" id="984486.A0A1E3QM44"/>
<dbReference type="SUPFAM" id="SSF56801">
    <property type="entry name" value="Acetyl-CoA synthetase-like"/>
    <property type="match status" value="2"/>
</dbReference>
<dbReference type="RefSeq" id="XP_018983480.1">
    <property type="nucleotide sequence ID" value="XM_019130879.1"/>
</dbReference>
<evidence type="ECO:0000256" key="1">
    <source>
        <dbReference type="SAM" id="Phobius"/>
    </source>
</evidence>
<feature type="transmembrane region" description="Helical" evidence="1">
    <location>
        <begin position="125"/>
        <end position="143"/>
    </location>
</feature>
<reference evidence="6" key="1">
    <citation type="submission" date="2016-05" db="EMBL/GenBank/DDBJ databases">
        <title>Comparative genomics of biotechnologically important yeasts.</title>
        <authorList>
            <consortium name="DOE Joint Genome Institute"/>
            <person name="Riley R."/>
            <person name="Haridas S."/>
            <person name="Wolfe K.H."/>
            <person name="Lopes M.R."/>
            <person name="Hittinger C.T."/>
            <person name="Goker M."/>
            <person name="Salamov A."/>
            <person name="Wisecaver J."/>
            <person name="Long T.M."/>
            <person name="Aerts A.L."/>
            <person name="Barry K."/>
            <person name="Choi C."/>
            <person name="Clum A."/>
            <person name="Coughlan A.Y."/>
            <person name="Deshpande S."/>
            <person name="Douglass A.P."/>
            <person name="Hanson S.J."/>
            <person name="Klenk H.-P."/>
            <person name="Labutti K."/>
            <person name="Lapidus A."/>
            <person name="Lindquist E."/>
            <person name="Lipzen A."/>
            <person name="Meier-Kolthoff J.P."/>
            <person name="Ohm R.A."/>
            <person name="Otillar R.P."/>
            <person name="Pangilinan J."/>
            <person name="Peng Y."/>
            <person name="Rokas A."/>
            <person name="Rosa C.A."/>
            <person name="Scheuner C."/>
            <person name="Sibirny A.A."/>
            <person name="Slot J.C."/>
            <person name="Stielow J.B."/>
            <person name="Sun H."/>
            <person name="Kurtzman C.P."/>
            <person name="Blackwell M."/>
            <person name="Grigoriev I.V."/>
            <person name="Jeffries T.W."/>
        </authorList>
    </citation>
    <scope>NUCLEOTIDE SEQUENCE [LARGE SCALE GENOMIC DNA]</scope>
    <source>
        <strain evidence="6">NRRL Y-12698</strain>
    </source>
</reference>
<dbReference type="GeneID" id="30148732"/>
<accession>A0A1E3QM44</accession>
<dbReference type="InterPro" id="IPR056881">
    <property type="entry name" value="Mug62_dom"/>
</dbReference>
<protein>
    <recommendedName>
        <fullName evidence="7">AMP-dependent synthetase/ligase domain-containing protein</fullName>
    </recommendedName>
</protein>
<evidence type="ECO:0000313" key="6">
    <source>
        <dbReference type="Proteomes" id="UP000094336"/>
    </source>
</evidence>
<gene>
    <name evidence="5" type="ORF">BABINDRAFT_172329</name>
</gene>
<keyword evidence="1" id="KW-0472">Membrane</keyword>
<evidence type="ECO:0000313" key="5">
    <source>
        <dbReference type="EMBL" id="ODQ78152.1"/>
    </source>
</evidence>
<feature type="transmembrane region" description="Helical" evidence="1">
    <location>
        <begin position="263"/>
        <end position="285"/>
    </location>
</feature>
<feature type="domain" description="AMP-dependent synthetase/ligase" evidence="2">
    <location>
        <begin position="76"/>
        <end position="315"/>
    </location>
</feature>
<feature type="domain" description="AMP-binding enzyme C-terminal" evidence="3">
    <location>
        <begin position="1251"/>
        <end position="1354"/>
    </location>
</feature>
<dbReference type="EMBL" id="KV454436">
    <property type="protein sequence ID" value="ODQ78152.1"/>
    <property type="molecule type" value="Genomic_DNA"/>
</dbReference>
<sequence>MTNVGGQETPKSDTATFYYKSGTSLPFRQELEINLHKPLAPRSPPTPQLEKQISSADTFTNILKQRSAVYKETAMVVLDVRGKEFSAVTWDKLLARAEAIGLYLQNKHKLPRGERICLVYKNDEMIEFTMALMACFMGGYVAVPIPHYGKEKDIFEMMNQSVPSLALLSDTASKRFDTLRENLGAGNYPWPLVASSKTFTPREHELAYVEFSKSPSGEYKGVVLSHKTLFHQMHTIETIVSLRPGLEHPIRRSLKGFSRHKQVVLSTLSLLSSVGLIIGCLFQIYTGNLLVWAPQEVMETPGLYANIVTRHRVNGLLADYIGLKEVIFDYQRRPNETRTFNNKVKVDLACVKWCLVNASTIDGEFLNLVSERWLRPLGCTSPQTAVCPMLTLSDFGGMVIAMRDWLGPVPELTVSKAESSELSEVMIDRKALMHNMVKLVSTKVSPSQKDTSTALRIGSFGHPIPDSTLAIVNPETYILANRMEVGEIWIDSLCLSGGMFEGFNAKIRAQNQAIFHAQCFDENGLINKQFLRTGLLGFTHDGKLYVIGLYEDRIRQNIDPKDTGPLAAVAERDEEGNELMLGNGSTTYHYTYHLSSTIAEKVREVYDCTFFDLNINDEYLPIAIVETNINDTFMPSMDLLLDTLDGVCLKVYQVLRKTHNLHLYCVMATEKNELPRILRSGGNEIANMISKRLFQDGNLRKAHFVKFDFKSSLTKIPCGDDLIGGIWSPYSSFARSARLLLHLMQVSSIDYREHTLDAKYKARLTDFKSILDILKFRFGSQGDEAAFHYIGSSEKDNVKISWKKLEAYIYGVCTYILTKTPLKSGDHVILMYSLSIDYIVAVYACFMLGMVPIPMTPFDSQRLKDEYPAFIATIKSYGVRALFVNDDIEKSFKFHALGDALKRTAPNLHVKSTSGLHKTKPMHSGKLHAMIADYQAKARFRDEETMCMIWLHPEMRNIGAAMNHKSLVGLCKVFKETFEMANDPMLGCVRHSSGIGFLQSVLMGVFLGSTTYLLSPVTFRDYPLSLFMVLSKYKIRDTFVTNNMLMHSVAHVKLGAFKLHGLKNMMVYDEGRTNPIDLTHVAKHFASSGLLSTAMASVYSHALNPLIASRSFMPSAPLKLYLDPVTLSKGMVKLVNPSETPYHIAVQDSGVVPVCTEIVIVNPETCKICREGEIGEIWVCSEGNLTSFTNGTTVPKDYFRLSQLNGKIVDGNPRMTYLRTGDLGFLYSLDLKGATGSKPVQPLYVLGNIADTFESLGLHHFSFDVEQTISDSHRNIFRNGVFRCNGYIIAVVETDRELHQAALVPVIINKVFTKHRLIIDIVSFVAKNTLPLSQLRILQRSKIISSYIGKEKEAKRIPLLVSFGTNYGEPAMVKVIKDIDELAPIDSEIQSIYSSDSRLTHNTVSHSLRYAPSETTELDDDSSSFDFRGPLQTDDCSLTPAVSADTPEDQSLHDFDEMEYNSESEDEILEWYGSDTGSVEENYAGPKLSVVNV</sequence>
<dbReference type="PANTHER" id="PTHR22754">
    <property type="entry name" value="DISCO-INTERACTING PROTEIN 2 DIP2 -RELATED"/>
    <property type="match status" value="1"/>
</dbReference>
<dbReference type="InterPro" id="IPR025110">
    <property type="entry name" value="AMP-bd_C"/>
</dbReference>
<dbReference type="InterPro" id="IPR042099">
    <property type="entry name" value="ANL_N_sf"/>
</dbReference>
<dbReference type="InterPro" id="IPR000873">
    <property type="entry name" value="AMP-dep_synth/lig_dom"/>
</dbReference>
<dbReference type="Gene3D" id="3.40.50.12780">
    <property type="entry name" value="N-terminal domain of ligase-like"/>
    <property type="match status" value="3"/>
</dbReference>
<feature type="domain" description="Meiotically up-regulated gene 62 protein-like alpha-beta" evidence="4">
    <location>
        <begin position="550"/>
        <end position="717"/>
    </location>
</feature>